<dbReference type="Proteomes" id="UP000536179">
    <property type="component" value="Unassembled WGS sequence"/>
</dbReference>
<comment type="caution">
    <text evidence="2">The sequence shown here is derived from an EMBL/GenBank/DDBJ whole genome shotgun (WGS) entry which is preliminary data.</text>
</comment>
<dbReference type="RefSeq" id="WP_184306345.1">
    <property type="nucleotide sequence ID" value="NZ_JACHXU010000013.1"/>
</dbReference>
<accession>A0A7W5H742</accession>
<reference evidence="2 3" key="1">
    <citation type="submission" date="2020-08" db="EMBL/GenBank/DDBJ databases">
        <title>Genomic Encyclopedia of Type Strains, Phase III (KMG-III): the genomes of soil and plant-associated and newly described type strains.</title>
        <authorList>
            <person name="Whitman W."/>
        </authorList>
    </citation>
    <scope>NUCLEOTIDE SEQUENCE [LARGE SCALE GENOMIC DNA]</scope>
    <source>
        <strain evidence="2 3">CECT 8075</strain>
    </source>
</reference>
<dbReference type="AlphaFoldDB" id="A0A7W5H742"/>
<protein>
    <submittedName>
        <fullName evidence="2">Uncharacterized protein</fullName>
    </submittedName>
</protein>
<feature type="region of interest" description="Disordered" evidence="1">
    <location>
        <begin position="46"/>
        <end position="65"/>
    </location>
</feature>
<keyword evidence="3" id="KW-1185">Reference proteome</keyword>
<dbReference type="EMBL" id="JACHXU010000013">
    <property type="protein sequence ID" value="MBB3208074.1"/>
    <property type="molecule type" value="Genomic_DNA"/>
</dbReference>
<name>A0A7W5H742_9BACT</name>
<dbReference type="PROSITE" id="PS51257">
    <property type="entry name" value="PROKAR_LIPOPROTEIN"/>
    <property type="match status" value="1"/>
</dbReference>
<evidence type="ECO:0000313" key="3">
    <source>
        <dbReference type="Proteomes" id="UP000536179"/>
    </source>
</evidence>
<sequence>MKSITTPILLMAIFFATGCGDPQNRSVVDPTDKDAIASYEQAIKDSERAMQESEATPTPEVTPDD</sequence>
<gene>
    <name evidence="2" type="ORF">FHS27_003901</name>
</gene>
<evidence type="ECO:0000256" key="1">
    <source>
        <dbReference type="SAM" id="MobiDB-lite"/>
    </source>
</evidence>
<evidence type="ECO:0000313" key="2">
    <source>
        <dbReference type="EMBL" id="MBB3208074.1"/>
    </source>
</evidence>
<organism evidence="2 3">
    <name type="scientific">Aporhodopirellula rubra</name>
    <dbReference type="NCBI Taxonomy" id="980271"/>
    <lineage>
        <taxon>Bacteria</taxon>
        <taxon>Pseudomonadati</taxon>
        <taxon>Planctomycetota</taxon>
        <taxon>Planctomycetia</taxon>
        <taxon>Pirellulales</taxon>
        <taxon>Pirellulaceae</taxon>
        <taxon>Aporhodopirellula</taxon>
    </lineage>
</organism>
<proteinExistence type="predicted"/>